<dbReference type="InterPro" id="IPR042099">
    <property type="entry name" value="ANL_N_sf"/>
</dbReference>
<reference evidence="4 5" key="1">
    <citation type="submission" date="2024-03" db="EMBL/GenBank/DDBJ databases">
        <authorList>
            <person name="Jo J.-H."/>
        </authorList>
    </citation>
    <scope>NUCLEOTIDE SEQUENCE [LARGE SCALE GENOMIC DNA]</scope>
    <source>
        <strain evidence="4 5">PS1R-30</strain>
    </source>
</reference>
<organism evidence="4 5">
    <name type="scientific">Novosphingobium anseongense</name>
    <dbReference type="NCBI Taxonomy" id="3133436"/>
    <lineage>
        <taxon>Bacteria</taxon>
        <taxon>Pseudomonadati</taxon>
        <taxon>Pseudomonadota</taxon>
        <taxon>Alphaproteobacteria</taxon>
        <taxon>Sphingomonadales</taxon>
        <taxon>Sphingomonadaceae</taxon>
        <taxon>Novosphingobium</taxon>
    </lineage>
</organism>
<evidence type="ECO:0000259" key="3">
    <source>
        <dbReference type="Pfam" id="PF13193"/>
    </source>
</evidence>
<sequence>MPSELDQRLTATTARVTAPGTPFEIGFLDRSGALLPVFAEAPATLPDLFAKFCAEHGDAEFLVDGDVRLTFTQTHALANRVAAGLIARHGLRCGDRVGLAARNSANWIVLYMGILMAGGSVALLNGWWTGDELVGGVALAGCSLVLADPARADRLAGVASAVQVVCFEHGRPETGLAAVLDSGRASPRLPSPSADDLATIVFTSGSTGTAKAAASDHRAVVQATYNFGVASQVVADALTPAGASPVPASALVTVPLFHVTGEIAVFLQSFLIGRRLIIMPKWDARDAMRLIEQERITFFAGVPTMGVEIANHPARRDYDLSSCVTFVAGGAPRPVQHLDDLRGSLAHAAHVFGYGLTETNCVGSCNIGDNYAAKPRSSGQASLPLAEIAILGPDGASLPPGLRGEIAVRSVCNIREYLGNPAETAAALRDDGFFLTGDLGYLDADGYLFVVARQKDIIIRGGENIASAEVEQALCAHPGVSEASVFGLPHARYGEVPVAVYAIRDGHRLSEEELRAHLEARIAAFKVPVRLWRENSALPRLGSEKIDKQGLKARYSRDWEGAKGAL</sequence>
<proteinExistence type="predicted"/>
<keyword evidence="1" id="KW-1133">Transmembrane helix</keyword>
<evidence type="ECO:0000313" key="4">
    <source>
        <dbReference type="EMBL" id="MEJ5977330.1"/>
    </source>
</evidence>
<feature type="transmembrane region" description="Helical" evidence="1">
    <location>
        <begin position="108"/>
        <end position="128"/>
    </location>
</feature>
<dbReference type="InterPro" id="IPR050237">
    <property type="entry name" value="ATP-dep_AMP-bd_enzyme"/>
</dbReference>
<evidence type="ECO:0000256" key="1">
    <source>
        <dbReference type="SAM" id="Phobius"/>
    </source>
</evidence>
<keyword evidence="5" id="KW-1185">Reference proteome</keyword>
<dbReference type="SUPFAM" id="SSF56801">
    <property type="entry name" value="Acetyl-CoA synthetase-like"/>
    <property type="match status" value="1"/>
</dbReference>
<dbReference type="EMBL" id="JBBHJZ010000002">
    <property type="protein sequence ID" value="MEJ5977330.1"/>
    <property type="molecule type" value="Genomic_DNA"/>
</dbReference>
<gene>
    <name evidence="4" type="ORF">WG901_11830</name>
</gene>
<dbReference type="Proteomes" id="UP001361239">
    <property type="component" value="Unassembled WGS sequence"/>
</dbReference>
<feature type="domain" description="AMP-dependent synthetase/ligase" evidence="2">
    <location>
        <begin position="49"/>
        <end position="418"/>
    </location>
</feature>
<comment type="caution">
    <text evidence="4">The sequence shown here is derived from an EMBL/GenBank/DDBJ whole genome shotgun (WGS) entry which is preliminary data.</text>
</comment>
<dbReference type="Gene3D" id="3.30.300.30">
    <property type="match status" value="1"/>
</dbReference>
<dbReference type="InterPro" id="IPR000873">
    <property type="entry name" value="AMP-dep_synth/lig_dom"/>
</dbReference>
<dbReference type="Gene3D" id="3.40.50.12780">
    <property type="entry name" value="N-terminal domain of ligase-like"/>
    <property type="match status" value="1"/>
</dbReference>
<dbReference type="InterPro" id="IPR025110">
    <property type="entry name" value="AMP-bd_C"/>
</dbReference>
<protein>
    <submittedName>
        <fullName evidence="4">Class I adenylate-forming enzyme family protein</fullName>
    </submittedName>
</protein>
<keyword evidence="1" id="KW-0472">Membrane</keyword>
<accession>A0ABU8RW77</accession>
<keyword evidence="1" id="KW-0812">Transmembrane</keyword>
<dbReference type="InterPro" id="IPR045851">
    <property type="entry name" value="AMP-bd_C_sf"/>
</dbReference>
<dbReference type="PANTHER" id="PTHR43767">
    <property type="entry name" value="LONG-CHAIN-FATTY-ACID--COA LIGASE"/>
    <property type="match status" value="1"/>
</dbReference>
<feature type="domain" description="AMP-binding enzyme C-terminal" evidence="3">
    <location>
        <begin position="469"/>
        <end position="545"/>
    </location>
</feature>
<name>A0ABU8RW77_9SPHN</name>
<dbReference type="InterPro" id="IPR020845">
    <property type="entry name" value="AMP-binding_CS"/>
</dbReference>
<dbReference type="RefSeq" id="WP_339587269.1">
    <property type="nucleotide sequence ID" value="NZ_JBBHJZ010000002.1"/>
</dbReference>
<dbReference type="Pfam" id="PF00501">
    <property type="entry name" value="AMP-binding"/>
    <property type="match status" value="1"/>
</dbReference>
<evidence type="ECO:0000313" key="5">
    <source>
        <dbReference type="Proteomes" id="UP001361239"/>
    </source>
</evidence>
<dbReference type="PROSITE" id="PS00455">
    <property type="entry name" value="AMP_BINDING"/>
    <property type="match status" value="1"/>
</dbReference>
<evidence type="ECO:0000259" key="2">
    <source>
        <dbReference type="Pfam" id="PF00501"/>
    </source>
</evidence>
<dbReference type="Pfam" id="PF13193">
    <property type="entry name" value="AMP-binding_C"/>
    <property type="match status" value="1"/>
</dbReference>
<dbReference type="PANTHER" id="PTHR43767:SF1">
    <property type="entry name" value="NONRIBOSOMAL PEPTIDE SYNTHASE PES1 (EUROFUNG)-RELATED"/>
    <property type="match status" value="1"/>
</dbReference>